<dbReference type="EMBL" id="CAMXCT010003111">
    <property type="protein sequence ID" value="CAI4002470.1"/>
    <property type="molecule type" value="Genomic_DNA"/>
</dbReference>
<organism evidence="1">
    <name type="scientific">Cladocopium goreaui</name>
    <dbReference type="NCBI Taxonomy" id="2562237"/>
    <lineage>
        <taxon>Eukaryota</taxon>
        <taxon>Sar</taxon>
        <taxon>Alveolata</taxon>
        <taxon>Dinophyceae</taxon>
        <taxon>Suessiales</taxon>
        <taxon>Symbiodiniaceae</taxon>
        <taxon>Cladocopium</taxon>
    </lineage>
</organism>
<dbReference type="EMBL" id="CAMXCT020003111">
    <property type="protein sequence ID" value="CAL1155845.1"/>
    <property type="molecule type" value="Genomic_DNA"/>
</dbReference>
<keyword evidence="4" id="KW-1185">Reference proteome</keyword>
<reference evidence="2" key="2">
    <citation type="submission" date="2024-04" db="EMBL/GenBank/DDBJ databases">
        <authorList>
            <person name="Chen Y."/>
            <person name="Shah S."/>
            <person name="Dougan E. K."/>
            <person name="Thang M."/>
            <person name="Chan C."/>
        </authorList>
    </citation>
    <scope>NUCLEOTIDE SEQUENCE [LARGE SCALE GENOMIC DNA]</scope>
</reference>
<dbReference type="EMBL" id="CAMXCT030003111">
    <property type="protein sequence ID" value="CAL4789782.1"/>
    <property type="molecule type" value="Genomic_DNA"/>
</dbReference>
<sequence length="264" mass="28880">AAGGKCKVNKVEEDAEGRFRGWASCIAEPGCKVSMRFVKNKDEITTAWEQSGDHPETVEESAQARGKVAAAKRVAHLTPVAAQAQLMSEGMGGEDLPSMKALHKARRAHVGGSSSKGSNQRMTGEDWLKKIQAEIATEKLDRDCVWHPLVRTAGWLPLAALHKEPPPCAEGSVLLMSRNQQKLAEKLLADGHNNSKKVNVLINTTWKIVVEGWGLCSIGIGHKHYYRNLPASESVVVACGWIPKEGYQSFWALLVTFFTILEDA</sequence>
<feature type="non-terminal residue" evidence="1">
    <location>
        <position position="1"/>
    </location>
</feature>
<gene>
    <name evidence="1" type="ORF">C1SCF055_LOCUS28420</name>
</gene>
<evidence type="ECO:0000313" key="2">
    <source>
        <dbReference type="EMBL" id="CAL1155845.1"/>
    </source>
</evidence>
<evidence type="ECO:0000313" key="4">
    <source>
        <dbReference type="Proteomes" id="UP001152797"/>
    </source>
</evidence>
<reference evidence="1" key="1">
    <citation type="submission" date="2022-10" db="EMBL/GenBank/DDBJ databases">
        <authorList>
            <person name="Chen Y."/>
            <person name="Dougan E. K."/>
            <person name="Chan C."/>
            <person name="Rhodes N."/>
            <person name="Thang M."/>
        </authorList>
    </citation>
    <scope>NUCLEOTIDE SEQUENCE</scope>
</reference>
<comment type="caution">
    <text evidence="1">The sequence shown here is derived from an EMBL/GenBank/DDBJ whole genome shotgun (WGS) entry which is preliminary data.</text>
</comment>
<evidence type="ECO:0000313" key="3">
    <source>
        <dbReference type="EMBL" id="CAL4789782.1"/>
    </source>
</evidence>
<accession>A0A9P1G9C2</accession>
<name>A0A9P1G9C2_9DINO</name>
<dbReference type="OrthoDB" id="412568at2759"/>
<dbReference type="Proteomes" id="UP001152797">
    <property type="component" value="Unassembled WGS sequence"/>
</dbReference>
<dbReference type="AlphaFoldDB" id="A0A9P1G9C2"/>
<protein>
    <submittedName>
        <fullName evidence="3">SWIM-type domain-containing protein</fullName>
    </submittedName>
</protein>
<proteinExistence type="predicted"/>
<feature type="non-terminal residue" evidence="1">
    <location>
        <position position="264"/>
    </location>
</feature>
<evidence type="ECO:0000313" key="1">
    <source>
        <dbReference type="EMBL" id="CAI4002470.1"/>
    </source>
</evidence>